<evidence type="ECO:0000256" key="2">
    <source>
        <dbReference type="ARBA" id="ARBA00022642"/>
    </source>
</evidence>
<dbReference type="RefSeq" id="WP_131171637.1">
    <property type="nucleotide sequence ID" value="NZ_FXTL01000008.1"/>
</dbReference>
<dbReference type="PANTHER" id="PTHR11080">
    <property type="entry name" value="PYRAZINAMIDASE/NICOTINAMIDASE"/>
    <property type="match status" value="1"/>
</dbReference>
<dbReference type="SUPFAM" id="SSF52499">
    <property type="entry name" value="Isochorismatase-like hydrolases"/>
    <property type="match status" value="1"/>
</dbReference>
<dbReference type="InterPro" id="IPR052347">
    <property type="entry name" value="Isochorismatase_Nicotinamidase"/>
</dbReference>
<organism evidence="9 10">
    <name type="scientific">Propioniciclava tarda</name>
    <dbReference type="NCBI Taxonomy" id="433330"/>
    <lineage>
        <taxon>Bacteria</taxon>
        <taxon>Bacillati</taxon>
        <taxon>Actinomycetota</taxon>
        <taxon>Actinomycetes</taxon>
        <taxon>Propionibacteriales</taxon>
        <taxon>Propionibacteriaceae</taxon>
        <taxon>Propioniciclava</taxon>
    </lineage>
</organism>
<evidence type="ECO:0000256" key="1">
    <source>
        <dbReference type="ARBA" id="ARBA00006336"/>
    </source>
</evidence>
<keyword evidence="2" id="KW-0662">Pyridine nucleotide biosynthesis</keyword>
<dbReference type="Proteomes" id="UP000291933">
    <property type="component" value="Unassembled WGS sequence"/>
</dbReference>
<evidence type="ECO:0000256" key="6">
    <source>
        <dbReference type="ARBA" id="ARBA00039017"/>
    </source>
</evidence>
<evidence type="ECO:0000259" key="8">
    <source>
        <dbReference type="Pfam" id="PF00857"/>
    </source>
</evidence>
<dbReference type="EC" id="3.5.1.19" evidence="6"/>
<evidence type="ECO:0000256" key="4">
    <source>
        <dbReference type="ARBA" id="ARBA00022801"/>
    </source>
</evidence>
<evidence type="ECO:0000256" key="5">
    <source>
        <dbReference type="ARBA" id="ARBA00037900"/>
    </source>
</evidence>
<accession>A0A4V2JT93</accession>
<dbReference type="Pfam" id="PF00857">
    <property type="entry name" value="Isochorismatase"/>
    <property type="match status" value="1"/>
</dbReference>
<comment type="similarity">
    <text evidence="1">Belongs to the isochorismatase family.</text>
</comment>
<evidence type="ECO:0000313" key="9">
    <source>
        <dbReference type="EMBL" id="TBT95341.1"/>
    </source>
</evidence>
<evidence type="ECO:0000256" key="3">
    <source>
        <dbReference type="ARBA" id="ARBA00022723"/>
    </source>
</evidence>
<evidence type="ECO:0000313" key="10">
    <source>
        <dbReference type="Proteomes" id="UP000291933"/>
    </source>
</evidence>
<keyword evidence="10" id="KW-1185">Reference proteome</keyword>
<dbReference type="InterPro" id="IPR036380">
    <property type="entry name" value="Isochorismatase-like_sf"/>
</dbReference>
<comment type="caution">
    <text evidence="9">The sequence shown here is derived from an EMBL/GenBank/DDBJ whole genome shotgun (WGS) entry which is preliminary data.</text>
</comment>
<dbReference type="GO" id="GO:0046872">
    <property type="term" value="F:metal ion binding"/>
    <property type="evidence" value="ECO:0007669"/>
    <property type="project" value="UniProtKB-KW"/>
</dbReference>
<feature type="domain" description="Isochorismatase-like" evidence="8">
    <location>
        <begin position="4"/>
        <end position="186"/>
    </location>
</feature>
<dbReference type="AlphaFoldDB" id="A0A4V2JT93"/>
<dbReference type="OrthoDB" id="9791276at2"/>
<gene>
    <name evidence="9" type="ORF">ET996_05895</name>
</gene>
<comment type="pathway">
    <text evidence="5">Cofactor biosynthesis; nicotinate biosynthesis; nicotinate from nicotinamide: step 1/1.</text>
</comment>
<sequence length="187" mass="19799">MTKAIVIVDVQNDFCEGGNLAVEGGAATASRISSYLAGHPYDVVVATRDAHVDPGTHFSDDPDYAETWPPHCVEDTLGAMLHENLTYRTFAGVFAKGGHAAAYSGFEGRDEHGTPLADFLHRRGVTDVDVVGIATDYCVKATALDAARLGFATTVLLDLTAAVHPDGVRAVTEALTEAGVRVRRTNS</sequence>
<dbReference type="PANTHER" id="PTHR11080:SF2">
    <property type="entry name" value="LD05707P"/>
    <property type="match status" value="1"/>
</dbReference>
<proteinExistence type="inferred from homology"/>
<dbReference type="GO" id="GO:0019363">
    <property type="term" value="P:pyridine nucleotide biosynthetic process"/>
    <property type="evidence" value="ECO:0007669"/>
    <property type="project" value="UniProtKB-KW"/>
</dbReference>
<dbReference type="InterPro" id="IPR000868">
    <property type="entry name" value="Isochorismatase-like_dom"/>
</dbReference>
<evidence type="ECO:0000256" key="7">
    <source>
        <dbReference type="ARBA" id="ARBA00043224"/>
    </source>
</evidence>
<protein>
    <recommendedName>
        <fullName evidence="6">nicotinamidase</fullName>
        <ecNumber evidence="6">3.5.1.19</ecNumber>
    </recommendedName>
    <alternativeName>
        <fullName evidence="7">Nicotinamide deamidase</fullName>
    </alternativeName>
</protein>
<reference evidence="9 10" key="1">
    <citation type="submission" date="2019-01" db="EMBL/GenBank/DDBJ databases">
        <title>Lactibacter flavus gen. nov., sp. nov., a novel bacterium of the family Propionibacteriaceae isolated from raw milk and dairy products.</title>
        <authorList>
            <person name="Huptas C."/>
            <person name="Wenning M."/>
            <person name="Breitenwieser F."/>
            <person name="Doll E."/>
            <person name="Von Neubeck M."/>
            <person name="Busse H.-J."/>
            <person name="Scherer S."/>
        </authorList>
    </citation>
    <scope>NUCLEOTIDE SEQUENCE [LARGE SCALE GENOMIC DNA]</scope>
    <source>
        <strain evidence="9 10">DSM 22130</strain>
    </source>
</reference>
<dbReference type="GO" id="GO:0008936">
    <property type="term" value="F:nicotinamidase activity"/>
    <property type="evidence" value="ECO:0007669"/>
    <property type="project" value="UniProtKB-EC"/>
</dbReference>
<dbReference type="Gene3D" id="3.40.50.850">
    <property type="entry name" value="Isochorismatase-like"/>
    <property type="match status" value="1"/>
</dbReference>
<name>A0A4V2JT93_PROTD</name>
<keyword evidence="3" id="KW-0479">Metal-binding</keyword>
<keyword evidence="4" id="KW-0378">Hydrolase</keyword>
<dbReference type="EMBL" id="SDMR01000005">
    <property type="protein sequence ID" value="TBT95341.1"/>
    <property type="molecule type" value="Genomic_DNA"/>
</dbReference>